<evidence type="ECO:0000256" key="3">
    <source>
        <dbReference type="ARBA" id="ARBA00023125"/>
    </source>
</evidence>
<dbReference type="FunFam" id="4.10.1040.10:FF:000001">
    <property type="entry name" value="doublesex- and mab-3-related transcription factor 1"/>
    <property type="match status" value="1"/>
</dbReference>
<dbReference type="SUPFAM" id="SSF82927">
    <property type="entry name" value="Cysteine-rich DNA binding domain, (DM domain)"/>
    <property type="match status" value="1"/>
</dbReference>
<keyword evidence="1 5" id="KW-0479">Metal-binding</keyword>
<sequence>MLLGKSSLASNIIHTSPGNLAGNPRTLKIAVEMTLNPNNLSLSGLGPTSIEEILRLRQERNQRIPKCARCRNHGIVSALKGHKRYCKWKDCLCAKCTLIAERQRVMAAQVALRRQQSQDEKEAKDLEILLGVERAGKLLKFMRQGETITSDNRSESVLGGGLSLEEDIRLCFALRKMRSQGRILTNSYPCQLNNIACFIINDESPCRGLTLIENILASQLPEGQLNGSPLNKEDTTKSPQLIDLPSTSLIKPKISSPNTATSQEHLSFSSVTSHRRSRNNDIADSESNKPRSPFAVAEPTETQQPIWSAQWSNPLNFCTFQPLTPLPYRPQHFGQAVFPFGVGCYPINPTMLYAKPPFSNMPEGAIPQITHPCDTTTPQSATQFSYNSLPPLPPAQVNPLDYRQHVKTSNSNEDLLDE</sequence>
<feature type="region of interest" description="Disordered" evidence="6">
    <location>
        <begin position="222"/>
        <end position="301"/>
    </location>
</feature>
<dbReference type="PANTHER" id="PTHR12322">
    <property type="entry name" value="DOUBLESEX AND MAB-3 RELATED TRANSCRIPTION FACTOR DMRT"/>
    <property type="match status" value="1"/>
</dbReference>
<evidence type="ECO:0000256" key="1">
    <source>
        <dbReference type="ARBA" id="ARBA00022723"/>
    </source>
</evidence>
<name>A0A498S5R4_ACAVI</name>
<dbReference type="AlphaFoldDB" id="A0A498S5R4"/>
<keyword evidence="9" id="KW-1185">Reference proteome</keyword>
<dbReference type="InterPro" id="IPR026607">
    <property type="entry name" value="DMRT"/>
</dbReference>
<dbReference type="PROSITE" id="PS40000">
    <property type="entry name" value="DM_1"/>
    <property type="match status" value="1"/>
</dbReference>
<comment type="subcellular location">
    <subcellularLocation>
        <location evidence="5">Nucleus</location>
    </subcellularLocation>
</comment>
<evidence type="ECO:0000259" key="7">
    <source>
        <dbReference type="PROSITE" id="PS50809"/>
    </source>
</evidence>
<evidence type="ECO:0000256" key="5">
    <source>
        <dbReference type="PROSITE-ProRule" id="PRU00070"/>
    </source>
</evidence>
<reference evidence="8 9" key="1">
    <citation type="submission" date="2018-08" db="EMBL/GenBank/DDBJ databases">
        <authorList>
            <person name="Laetsch R D."/>
            <person name="Stevens L."/>
            <person name="Kumar S."/>
            <person name="Blaxter L. M."/>
        </authorList>
    </citation>
    <scope>NUCLEOTIDE SEQUENCE [LARGE SCALE GENOMIC DNA]</scope>
</reference>
<evidence type="ECO:0000256" key="4">
    <source>
        <dbReference type="ARBA" id="ARBA00023242"/>
    </source>
</evidence>
<evidence type="ECO:0000313" key="8">
    <source>
        <dbReference type="EMBL" id="VBB26042.1"/>
    </source>
</evidence>
<dbReference type="GO" id="GO:0005634">
    <property type="term" value="C:nucleus"/>
    <property type="evidence" value="ECO:0007669"/>
    <property type="project" value="UniProtKB-SubCell"/>
</dbReference>
<evidence type="ECO:0000313" key="9">
    <source>
        <dbReference type="Proteomes" id="UP000276991"/>
    </source>
</evidence>
<dbReference type="GO" id="GO:0000981">
    <property type="term" value="F:DNA-binding transcription factor activity, RNA polymerase II-specific"/>
    <property type="evidence" value="ECO:0007669"/>
    <property type="project" value="TreeGrafter"/>
</dbReference>
<dbReference type="GO" id="GO:0007548">
    <property type="term" value="P:sex differentiation"/>
    <property type="evidence" value="ECO:0007669"/>
    <property type="project" value="TreeGrafter"/>
</dbReference>
<dbReference type="Gene3D" id="4.10.1040.10">
    <property type="entry name" value="DM DNA-binding domain"/>
    <property type="match status" value="1"/>
</dbReference>
<keyword evidence="3 5" id="KW-0238">DNA-binding</keyword>
<dbReference type="SMART" id="SM00301">
    <property type="entry name" value="DM"/>
    <property type="match status" value="1"/>
</dbReference>
<organism evidence="8 9">
    <name type="scientific">Acanthocheilonema viteae</name>
    <name type="common">Filarial nematode worm</name>
    <name type="synonym">Dipetalonema viteae</name>
    <dbReference type="NCBI Taxonomy" id="6277"/>
    <lineage>
        <taxon>Eukaryota</taxon>
        <taxon>Metazoa</taxon>
        <taxon>Ecdysozoa</taxon>
        <taxon>Nematoda</taxon>
        <taxon>Chromadorea</taxon>
        <taxon>Rhabditida</taxon>
        <taxon>Spirurina</taxon>
        <taxon>Spiruromorpha</taxon>
        <taxon>Filarioidea</taxon>
        <taxon>Onchocercidae</taxon>
        <taxon>Acanthocheilonema</taxon>
    </lineage>
</organism>
<dbReference type="InterPro" id="IPR001275">
    <property type="entry name" value="DM_DNA-bd"/>
</dbReference>
<dbReference type="STRING" id="6277.A0A498S5R4"/>
<dbReference type="EMBL" id="UPTC01000064">
    <property type="protein sequence ID" value="VBB26042.1"/>
    <property type="molecule type" value="Genomic_DNA"/>
</dbReference>
<proteinExistence type="predicted"/>
<keyword evidence="4 5" id="KW-0539">Nucleus</keyword>
<feature type="domain" description="DM" evidence="7">
    <location>
        <begin position="67"/>
        <end position="114"/>
    </location>
</feature>
<protein>
    <recommendedName>
        <fullName evidence="7">DM domain-containing protein</fullName>
    </recommendedName>
</protein>
<dbReference type="GO" id="GO:0046872">
    <property type="term" value="F:metal ion binding"/>
    <property type="evidence" value="ECO:0007669"/>
    <property type="project" value="UniProtKB-KW"/>
</dbReference>
<evidence type="ECO:0000256" key="2">
    <source>
        <dbReference type="ARBA" id="ARBA00022833"/>
    </source>
</evidence>
<dbReference type="PANTHER" id="PTHR12322:SF116">
    <property type="entry name" value="DOUBLESEX-MAB RELATED 99B"/>
    <property type="match status" value="1"/>
</dbReference>
<evidence type="ECO:0000256" key="6">
    <source>
        <dbReference type="SAM" id="MobiDB-lite"/>
    </source>
</evidence>
<dbReference type="PROSITE" id="PS50809">
    <property type="entry name" value="DM_2"/>
    <property type="match status" value="1"/>
</dbReference>
<gene>
    <name evidence="8" type="ORF">NAV_LOCUS872</name>
</gene>
<dbReference type="Pfam" id="PF00751">
    <property type="entry name" value="DM"/>
    <property type="match status" value="1"/>
</dbReference>
<dbReference type="InterPro" id="IPR036407">
    <property type="entry name" value="DM_DNA-bd_sf"/>
</dbReference>
<dbReference type="OrthoDB" id="6162476at2759"/>
<keyword evidence="2 5" id="KW-0862">Zinc</keyword>
<accession>A0A498S5R4</accession>
<dbReference type="Proteomes" id="UP000276991">
    <property type="component" value="Unassembled WGS sequence"/>
</dbReference>
<feature type="DNA-binding region" description="DM" evidence="5">
    <location>
        <begin position="67"/>
        <end position="114"/>
    </location>
</feature>
<feature type="compositionally biased region" description="Basic and acidic residues" evidence="6">
    <location>
        <begin position="278"/>
        <end position="289"/>
    </location>
</feature>
<dbReference type="GO" id="GO:0000978">
    <property type="term" value="F:RNA polymerase II cis-regulatory region sequence-specific DNA binding"/>
    <property type="evidence" value="ECO:0007669"/>
    <property type="project" value="TreeGrafter"/>
</dbReference>
<feature type="compositionally biased region" description="Polar residues" evidence="6">
    <location>
        <begin position="245"/>
        <end position="272"/>
    </location>
</feature>